<dbReference type="GO" id="GO:0003677">
    <property type="term" value="F:DNA binding"/>
    <property type="evidence" value="ECO:0007669"/>
    <property type="project" value="InterPro"/>
</dbReference>
<sequence length="49" mass="5410">MNYKEFGALLGCTGRSVSYWETGKRNISLDAADKAFQNLGITVTIGKKR</sequence>
<dbReference type="CDD" id="cd00093">
    <property type="entry name" value="HTH_XRE"/>
    <property type="match status" value="1"/>
</dbReference>
<organism evidence="2">
    <name type="scientific">Siphoviridae sp. ctlzn3</name>
    <dbReference type="NCBI Taxonomy" id="2826450"/>
    <lineage>
        <taxon>Viruses</taxon>
        <taxon>Duplodnaviria</taxon>
        <taxon>Heunggongvirae</taxon>
        <taxon>Uroviricota</taxon>
        <taxon>Caudoviricetes</taxon>
    </lineage>
</organism>
<dbReference type="Gene3D" id="1.10.260.40">
    <property type="entry name" value="lambda repressor-like DNA-binding domains"/>
    <property type="match status" value="1"/>
</dbReference>
<evidence type="ECO:0000259" key="1">
    <source>
        <dbReference type="PROSITE" id="PS50943"/>
    </source>
</evidence>
<dbReference type="Pfam" id="PF01381">
    <property type="entry name" value="HTH_3"/>
    <property type="match status" value="1"/>
</dbReference>
<feature type="domain" description="HTH cro/C1-type" evidence="1">
    <location>
        <begin position="4"/>
        <end position="45"/>
    </location>
</feature>
<dbReference type="SUPFAM" id="SSF47413">
    <property type="entry name" value="lambda repressor-like DNA-binding domains"/>
    <property type="match status" value="1"/>
</dbReference>
<dbReference type="PROSITE" id="PS50943">
    <property type="entry name" value="HTH_CROC1"/>
    <property type="match status" value="1"/>
</dbReference>
<evidence type="ECO:0000313" key="2">
    <source>
        <dbReference type="EMBL" id="DAD90012.1"/>
    </source>
</evidence>
<reference evidence="2" key="1">
    <citation type="journal article" date="2021" name="Proc. Natl. Acad. Sci. U.S.A.">
        <title>A Catalog of Tens of Thousands of Viruses from Human Metagenomes Reveals Hidden Associations with Chronic Diseases.</title>
        <authorList>
            <person name="Tisza M.J."/>
            <person name="Buck C.B."/>
        </authorList>
    </citation>
    <scope>NUCLEOTIDE SEQUENCE</scope>
    <source>
        <strain evidence="2">Ctlzn3</strain>
    </source>
</reference>
<proteinExistence type="predicted"/>
<dbReference type="InterPro" id="IPR001387">
    <property type="entry name" value="Cro/C1-type_HTH"/>
</dbReference>
<name>A0A8S5N6C3_9CAUD</name>
<dbReference type="InterPro" id="IPR010982">
    <property type="entry name" value="Lambda_DNA-bd_dom_sf"/>
</dbReference>
<accession>A0A8S5N6C3</accession>
<dbReference type="EMBL" id="BK015076">
    <property type="protein sequence ID" value="DAD90012.1"/>
    <property type="molecule type" value="Genomic_DNA"/>
</dbReference>
<protein>
    <submittedName>
        <fullName evidence="2">Helix-turn-helix domain protein</fullName>
    </submittedName>
</protein>